<protein>
    <submittedName>
        <fullName evidence="4">Uncharacterized protein</fullName>
    </submittedName>
</protein>
<dbReference type="Gene3D" id="3.40.50.1000">
    <property type="entry name" value="HAD superfamily/HAD-like"/>
    <property type="match status" value="1"/>
</dbReference>
<dbReference type="InterPro" id="IPR016188">
    <property type="entry name" value="PurM-like_N"/>
</dbReference>
<dbReference type="PANTHER" id="PTHR30303:SF4">
    <property type="entry name" value="HYDROGENASE EXPRESSION_FORMATION PROTEIN HYPE"/>
    <property type="match status" value="1"/>
</dbReference>
<dbReference type="SFLD" id="SFLDS00003">
    <property type="entry name" value="Haloacid_Dehalogenase"/>
    <property type="match status" value="1"/>
</dbReference>
<dbReference type="Pfam" id="PF00702">
    <property type="entry name" value="Hydrolase"/>
    <property type="match status" value="1"/>
</dbReference>
<dbReference type="Proteomes" id="UP000427906">
    <property type="component" value="Chromosome"/>
</dbReference>
<organism evidence="4 5">
    <name type="scientific">Desulfosarcina alkanivorans</name>
    <dbReference type="NCBI Taxonomy" id="571177"/>
    <lineage>
        <taxon>Bacteria</taxon>
        <taxon>Pseudomonadati</taxon>
        <taxon>Thermodesulfobacteriota</taxon>
        <taxon>Desulfobacteria</taxon>
        <taxon>Desulfobacterales</taxon>
        <taxon>Desulfosarcinaceae</taxon>
        <taxon>Desulfosarcina</taxon>
    </lineage>
</organism>
<dbReference type="SFLD" id="SFLDG01129">
    <property type="entry name" value="C1.5:_HAD__Beta-PGM__Phosphata"/>
    <property type="match status" value="1"/>
</dbReference>
<dbReference type="InterPro" id="IPR036921">
    <property type="entry name" value="PurM-like_N_sf"/>
</dbReference>
<reference evidence="4 5" key="1">
    <citation type="submission" date="2019-11" db="EMBL/GenBank/DDBJ databases">
        <title>Comparative genomics of hydrocarbon-degrading Desulfosarcina strains.</title>
        <authorList>
            <person name="Watanabe M."/>
            <person name="Kojima H."/>
            <person name="Fukui M."/>
        </authorList>
    </citation>
    <scope>NUCLEOTIDE SEQUENCE [LARGE SCALE GENOMIC DNA]</scope>
    <source>
        <strain evidence="4 5">PL12</strain>
    </source>
</reference>
<feature type="domain" description="PurM-like C-terminal" evidence="3">
    <location>
        <begin position="370"/>
        <end position="523"/>
    </location>
</feature>
<dbReference type="InterPro" id="IPR036412">
    <property type="entry name" value="HAD-like_sf"/>
</dbReference>
<dbReference type="SUPFAM" id="SSF56784">
    <property type="entry name" value="HAD-like"/>
    <property type="match status" value="1"/>
</dbReference>
<gene>
    <name evidence="4" type="ORF">DSCA_22510</name>
</gene>
<dbReference type="RefSeq" id="WP_155316493.1">
    <property type="nucleotide sequence ID" value="NZ_AP021874.1"/>
</dbReference>
<dbReference type="OrthoDB" id="5421442at2"/>
<dbReference type="PANTHER" id="PTHR30303">
    <property type="entry name" value="HYDROGENASE ISOENZYMES FORMATION PROTEIN HYPE"/>
    <property type="match status" value="1"/>
</dbReference>
<dbReference type="InterPro" id="IPR036676">
    <property type="entry name" value="PurM-like_C_sf"/>
</dbReference>
<proteinExistence type="inferred from homology"/>
<dbReference type="CDD" id="cd06061">
    <property type="entry name" value="PurM-like1"/>
    <property type="match status" value="1"/>
</dbReference>
<dbReference type="Gene3D" id="3.30.1330.10">
    <property type="entry name" value="PurM-like, N-terminal domain"/>
    <property type="match status" value="1"/>
</dbReference>
<dbReference type="AlphaFoldDB" id="A0A5K7YN44"/>
<dbReference type="Gene3D" id="1.10.260.80">
    <property type="match status" value="1"/>
</dbReference>
<dbReference type="Pfam" id="PF02769">
    <property type="entry name" value="AIRS_C"/>
    <property type="match status" value="1"/>
</dbReference>
<feature type="domain" description="PurM-like N-terminal" evidence="2">
    <location>
        <begin position="250"/>
        <end position="357"/>
    </location>
</feature>
<keyword evidence="5" id="KW-1185">Reference proteome</keyword>
<name>A0A5K7YN44_9BACT</name>
<dbReference type="EMBL" id="AP021874">
    <property type="protein sequence ID" value="BBO68321.1"/>
    <property type="molecule type" value="Genomic_DNA"/>
</dbReference>
<dbReference type="SUPFAM" id="SSF56042">
    <property type="entry name" value="PurM C-terminal domain-like"/>
    <property type="match status" value="1"/>
</dbReference>
<evidence type="ECO:0000259" key="3">
    <source>
        <dbReference type="Pfam" id="PF02769"/>
    </source>
</evidence>
<dbReference type="InterPro" id="IPR023214">
    <property type="entry name" value="HAD_sf"/>
</dbReference>
<dbReference type="SUPFAM" id="SSF55326">
    <property type="entry name" value="PurM N-terminal domain-like"/>
    <property type="match status" value="1"/>
</dbReference>
<sequence length="550" mass="58614">MNASPMPAPVDAVAAEPYRIDAVLFDFDGTLTRPGSLDFSLIRQAIGCPDGMPVLEFMAGVEDDRRRADMARQLDRFELDGATASRPNSGAERLVAAIRKAGLPVGILTRNSRASVLKALENFPNLSMDDVHVLVTREDPVEIKPSGEGVLLAAGKMGVDPAHVLVVGDFHFDMLAGDNAGSLTAFLSNGRPVPADIRCRFEVDRLLDLEAIIEDGLTLPAGKLPNPFLETLLARYRIEDPSVIVGPSVGEDTAAVDIEGESVLVLKTDPITFATESIGRYAVSVNANDLATAGTAARWMLATLLLPVGFSRSQVRRIFADLHDACTAGGITLCGGHTEITDAVRRPVVAGMMAGTVARRDLIHKQQMAPGDRVLVTKGVAVEGTAIIAAEFRELLLEKGMTEAEINACIRFQAMISILPEARIAWANGGVSALHDVTEGGIATALAELSQAGARGIHVRRDRLPVYPQTRRMGEMLGIDPLGLIGSGSLLICCRPDDAPRLLSELEKNDIAVADIGAVTPDPPGIRAEANGAPVPWPRFDVDEITRLFA</sequence>
<dbReference type="InterPro" id="IPR010918">
    <property type="entry name" value="PurM-like_C_dom"/>
</dbReference>
<comment type="similarity">
    <text evidence="1">Belongs to the HypE family.</text>
</comment>
<dbReference type="InterPro" id="IPR011854">
    <property type="entry name" value="HypE"/>
</dbReference>
<evidence type="ECO:0000313" key="5">
    <source>
        <dbReference type="Proteomes" id="UP000427906"/>
    </source>
</evidence>
<evidence type="ECO:0000313" key="4">
    <source>
        <dbReference type="EMBL" id="BBO68321.1"/>
    </source>
</evidence>
<accession>A0A5K7YN44</accession>
<evidence type="ECO:0000256" key="1">
    <source>
        <dbReference type="ARBA" id="ARBA00006243"/>
    </source>
</evidence>
<dbReference type="Pfam" id="PF00586">
    <property type="entry name" value="AIRS"/>
    <property type="match status" value="1"/>
</dbReference>
<dbReference type="GO" id="GO:0051604">
    <property type="term" value="P:protein maturation"/>
    <property type="evidence" value="ECO:0007669"/>
    <property type="project" value="TreeGrafter"/>
</dbReference>
<dbReference type="KEGG" id="dalk:DSCA_22510"/>
<dbReference type="Gene3D" id="3.90.650.10">
    <property type="entry name" value="PurM-like C-terminal domain"/>
    <property type="match status" value="1"/>
</dbReference>
<evidence type="ECO:0000259" key="2">
    <source>
        <dbReference type="Pfam" id="PF00586"/>
    </source>
</evidence>